<proteinExistence type="predicted"/>
<evidence type="ECO:0000313" key="1">
    <source>
        <dbReference type="EMBL" id="CAB4148236.1"/>
    </source>
</evidence>
<gene>
    <name evidence="1" type="ORF">UFOVP520_15</name>
</gene>
<reference evidence="1" key="1">
    <citation type="submission" date="2020-04" db="EMBL/GenBank/DDBJ databases">
        <authorList>
            <person name="Chiriac C."/>
            <person name="Salcher M."/>
            <person name="Ghai R."/>
            <person name="Kavagutti S V."/>
        </authorList>
    </citation>
    <scope>NUCLEOTIDE SEQUENCE</scope>
</reference>
<dbReference type="EMBL" id="LR796495">
    <property type="protein sequence ID" value="CAB4148236.1"/>
    <property type="molecule type" value="Genomic_DNA"/>
</dbReference>
<sequence>MKELTFNQWQAHITKQLELDRKKLYLIPKKQKHENKFQTVSPR</sequence>
<name>A0A6J5MT98_9CAUD</name>
<accession>A0A6J5MT98</accession>
<organism evidence="1">
    <name type="scientific">uncultured Caudovirales phage</name>
    <dbReference type="NCBI Taxonomy" id="2100421"/>
    <lineage>
        <taxon>Viruses</taxon>
        <taxon>Duplodnaviria</taxon>
        <taxon>Heunggongvirae</taxon>
        <taxon>Uroviricota</taxon>
        <taxon>Caudoviricetes</taxon>
        <taxon>Peduoviridae</taxon>
        <taxon>Maltschvirus</taxon>
        <taxon>Maltschvirus maltsch</taxon>
    </lineage>
</organism>
<protein>
    <submittedName>
        <fullName evidence="1">Uncharacterized protein</fullName>
    </submittedName>
</protein>